<organism evidence="2">
    <name type="scientific">Cacopsylla melanoneura</name>
    <dbReference type="NCBI Taxonomy" id="428564"/>
    <lineage>
        <taxon>Eukaryota</taxon>
        <taxon>Metazoa</taxon>
        <taxon>Ecdysozoa</taxon>
        <taxon>Arthropoda</taxon>
        <taxon>Hexapoda</taxon>
        <taxon>Insecta</taxon>
        <taxon>Pterygota</taxon>
        <taxon>Neoptera</taxon>
        <taxon>Paraneoptera</taxon>
        <taxon>Hemiptera</taxon>
        <taxon>Sternorrhyncha</taxon>
        <taxon>Psylloidea</taxon>
        <taxon>Psyllidae</taxon>
        <taxon>Psyllinae</taxon>
        <taxon>Cacopsylla</taxon>
    </lineage>
</organism>
<reference evidence="2" key="1">
    <citation type="submission" date="2021-05" db="EMBL/GenBank/DDBJ databases">
        <authorList>
            <person name="Alioto T."/>
            <person name="Alioto T."/>
            <person name="Gomez Garrido J."/>
        </authorList>
    </citation>
    <scope>NUCLEOTIDE SEQUENCE</scope>
</reference>
<keyword evidence="1" id="KW-0812">Transmembrane</keyword>
<protein>
    <submittedName>
        <fullName evidence="2">Uncharacterized protein</fullName>
    </submittedName>
</protein>
<evidence type="ECO:0000256" key="1">
    <source>
        <dbReference type="SAM" id="Phobius"/>
    </source>
</evidence>
<keyword evidence="1" id="KW-1133">Transmembrane helix</keyword>
<proteinExistence type="predicted"/>
<accession>A0A8D8WGT9</accession>
<feature type="transmembrane region" description="Helical" evidence="1">
    <location>
        <begin position="60"/>
        <end position="84"/>
    </location>
</feature>
<dbReference type="EMBL" id="HBUF01189203">
    <property type="protein sequence ID" value="CAG6657665.1"/>
    <property type="molecule type" value="Transcribed_RNA"/>
</dbReference>
<name>A0A8D8WGT9_9HEMI</name>
<evidence type="ECO:0000313" key="2">
    <source>
        <dbReference type="EMBL" id="CAG6657665.1"/>
    </source>
</evidence>
<dbReference type="AlphaFoldDB" id="A0A8D8WGT9"/>
<sequence>MKCRLWMMFQTSFSREIIINYRQMNRGLFWVKSPFLRFNSLCPMTHFKSNMTHFKTEHPIPIIVVILIFLHKIVLLVDIILFTFSKSSIIICTLSRYSKSKYNIATRISQ</sequence>
<keyword evidence="1" id="KW-0472">Membrane</keyword>